<evidence type="ECO:0000259" key="2">
    <source>
        <dbReference type="Pfam" id="PF02129"/>
    </source>
</evidence>
<dbReference type="STRING" id="50990.A0A4Y7QEL3"/>
<organism evidence="3 4">
    <name type="scientific">Rickenella mellea</name>
    <dbReference type="NCBI Taxonomy" id="50990"/>
    <lineage>
        <taxon>Eukaryota</taxon>
        <taxon>Fungi</taxon>
        <taxon>Dikarya</taxon>
        <taxon>Basidiomycota</taxon>
        <taxon>Agaricomycotina</taxon>
        <taxon>Agaricomycetes</taxon>
        <taxon>Hymenochaetales</taxon>
        <taxon>Rickenellaceae</taxon>
        <taxon>Rickenella</taxon>
    </lineage>
</organism>
<dbReference type="PANTHER" id="PTHR22946:SF9">
    <property type="entry name" value="POLYKETIDE TRANSFERASE AF380"/>
    <property type="match status" value="1"/>
</dbReference>
<accession>A0A4Y7QEL3</accession>
<dbReference type="Gene3D" id="3.40.50.1820">
    <property type="entry name" value="alpha/beta hydrolase"/>
    <property type="match status" value="1"/>
</dbReference>
<dbReference type="EMBL" id="ML170163">
    <property type="protein sequence ID" value="TDL25845.1"/>
    <property type="molecule type" value="Genomic_DNA"/>
</dbReference>
<dbReference type="OrthoDB" id="2498029at2759"/>
<dbReference type="GO" id="GO:0016788">
    <property type="term" value="F:hydrolase activity, acting on ester bonds"/>
    <property type="evidence" value="ECO:0007669"/>
    <property type="project" value="UniProtKB-ARBA"/>
</dbReference>
<dbReference type="PANTHER" id="PTHR22946">
    <property type="entry name" value="DIENELACTONE HYDROLASE DOMAIN-CONTAINING PROTEIN-RELATED"/>
    <property type="match status" value="1"/>
</dbReference>
<gene>
    <name evidence="3" type="ORF">BD410DRAFT_784878</name>
</gene>
<dbReference type="VEuPathDB" id="FungiDB:BD410DRAFT_784878"/>
<evidence type="ECO:0000313" key="3">
    <source>
        <dbReference type="EMBL" id="TDL25845.1"/>
    </source>
</evidence>
<evidence type="ECO:0000313" key="4">
    <source>
        <dbReference type="Proteomes" id="UP000294933"/>
    </source>
</evidence>
<dbReference type="Pfam" id="PF02129">
    <property type="entry name" value="Peptidase_S15"/>
    <property type="match status" value="1"/>
</dbReference>
<dbReference type="InterPro" id="IPR050261">
    <property type="entry name" value="FrsA_esterase"/>
</dbReference>
<dbReference type="InterPro" id="IPR029058">
    <property type="entry name" value="AB_hydrolase_fold"/>
</dbReference>
<feature type="domain" description="Xaa-Pro dipeptidyl-peptidase-like" evidence="2">
    <location>
        <begin position="28"/>
        <end position="149"/>
    </location>
</feature>
<dbReference type="AlphaFoldDB" id="A0A4Y7QEL3"/>
<dbReference type="Proteomes" id="UP000294933">
    <property type="component" value="Unassembled WGS sequence"/>
</dbReference>
<reference evidence="3 4" key="1">
    <citation type="submission" date="2018-06" db="EMBL/GenBank/DDBJ databases">
        <title>A transcriptomic atlas of mushroom development highlights an independent origin of complex multicellularity.</title>
        <authorList>
            <consortium name="DOE Joint Genome Institute"/>
            <person name="Krizsan K."/>
            <person name="Almasi E."/>
            <person name="Merenyi Z."/>
            <person name="Sahu N."/>
            <person name="Viragh M."/>
            <person name="Koszo T."/>
            <person name="Mondo S."/>
            <person name="Kiss B."/>
            <person name="Balint B."/>
            <person name="Kues U."/>
            <person name="Barry K."/>
            <person name="Hegedus J.C."/>
            <person name="Henrissat B."/>
            <person name="Johnson J."/>
            <person name="Lipzen A."/>
            <person name="Ohm R."/>
            <person name="Nagy I."/>
            <person name="Pangilinan J."/>
            <person name="Yan J."/>
            <person name="Xiong Y."/>
            <person name="Grigoriev I.V."/>
            <person name="Hibbett D.S."/>
            <person name="Nagy L.G."/>
        </authorList>
    </citation>
    <scope>NUCLEOTIDE SEQUENCE [LARGE SCALE GENOMIC DNA]</scope>
    <source>
        <strain evidence="3 4">SZMC22713</strain>
    </source>
</reference>
<keyword evidence="1 3" id="KW-0378">Hydrolase</keyword>
<evidence type="ECO:0000256" key="1">
    <source>
        <dbReference type="ARBA" id="ARBA00022801"/>
    </source>
</evidence>
<keyword evidence="4" id="KW-1185">Reference proteome</keyword>
<name>A0A4Y7QEL3_9AGAM</name>
<proteinExistence type="predicted"/>
<sequence>MSMPSFSVSTVKIPSATPGWTLDAWKYLPSTQNPDATKPCPVIVMAHGFSANKLMALSPYGEAFASAGYGCVVFDYRRWGKSDGTPRHALYVSEQLEDYRTVIKWARQQPEFDPQRIVVWGSSFSGGHAVTLASEANLSLAAAMGQCAFVGASLIKLNFATIKGVVYGIADLVKQAIGLAPVYIPAAAQPGEVGGLTAPGTVEGLSVLCKDPKDYPNEITASSLLKVPFYHPNATAHKIECPLLLLIPEADNLCSPEAALEVVKKTKNGEAVRTTGGHFDLYPNTIGHEKALKAQLDFLRKHVPVS</sequence>
<protein>
    <submittedName>
        <fullName evidence="3">Alpha/beta-hydrolase</fullName>
    </submittedName>
</protein>
<dbReference type="InterPro" id="IPR000383">
    <property type="entry name" value="Xaa-Pro-like_dom"/>
</dbReference>
<dbReference type="SUPFAM" id="SSF53474">
    <property type="entry name" value="alpha/beta-Hydrolases"/>
    <property type="match status" value="1"/>
</dbReference>